<dbReference type="Gene3D" id="1.10.8.20">
    <property type="entry name" value="N-terminal domain of phosphatidylinositol transfer protein sec14p"/>
    <property type="match status" value="1"/>
</dbReference>
<dbReference type="GO" id="GO:1902936">
    <property type="term" value="F:phosphatidylinositol bisphosphate binding"/>
    <property type="evidence" value="ECO:0007669"/>
    <property type="project" value="TreeGrafter"/>
</dbReference>
<evidence type="ECO:0000313" key="2">
    <source>
        <dbReference type="EMBL" id="KAG8224068.1"/>
    </source>
</evidence>
<keyword evidence="3" id="KW-1185">Reference proteome</keyword>
<gene>
    <name evidence="2" type="ORF">J437_LFUL001145</name>
</gene>
<accession>A0A8K0K167</accession>
<dbReference type="SUPFAM" id="SSF52087">
    <property type="entry name" value="CRAL/TRIO domain"/>
    <property type="match status" value="1"/>
</dbReference>
<protein>
    <recommendedName>
        <fullName evidence="1">CRAL/TRIO N-terminal domain-containing protein</fullName>
    </recommendedName>
</protein>
<sequence length="229" mass="26795">MPTRSSSRVRLFYRLRGLDYLSEPVNKQLKMSFSNFKAVTEEDKYVCKLPADVERVAKEELRETASMREQTLQQMRDWIRKNPRIVSCRMDAPFLLRFLRFKKFSVPMAQEALERYLLLRNTYSYAFENLDALDPTVNDLISAGYCFASPKRDHLGRRVVIYLPGKFDPYKYTNADMCRIHGVVYETLMEDEVNQIKGYVHFADGKGVGFPYLTLFTPREAVRIVKNGE</sequence>
<dbReference type="EMBL" id="KZ308183">
    <property type="protein sequence ID" value="KAG8224068.1"/>
    <property type="molecule type" value="Genomic_DNA"/>
</dbReference>
<feature type="non-terminal residue" evidence="2">
    <location>
        <position position="1"/>
    </location>
</feature>
<dbReference type="Pfam" id="PF00650">
    <property type="entry name" value="CRAL_TRIO"/>
    <property type="match status" value="1"/>
</dbReference>
<name>A0A8K0K167_LADFU</name>
<reference evidence="2" key="1">
    <citation type="submission" date="2013-04" db="EMBL/GenBank/DDBJ databases">
        <authorList>
            <person name="Qu J."/>
            <person name="Murali S.C."/>
            <person name="Bandaranaike D."/>
            <person name="Bellair M."/>
            <person name="Blankenburg K."/>
            <person name="Chao H."/>
            <person name="Dinh H."/>
            <person name="Doddapaneni H."/>
            <person name="Downs B."/>
            <person name="Dugan-Rocha S."/>
            <person name="Elkadiri S."/>
            <person name="Gnanaolivu R.D."/>
            <person name="Hernandez B."/>
            <person name="Javaid M."/>
            <person name="Jayaseelan J.C."/>
            <person name="Lee S."/>
            <person name="Li M."/>
            <person name="Ming W."/>
            <person name="Munidasa M."/>
            <person name="Muniz J."/>
            <person name="Nguyen L."/>
            <person name="Ongeri F."/>
            <person name="Osuji N."/>
            <person name="Pu L.-L."/>
            <person name="Puazo M."/>
            <person name="Qu C."/>
            <person name="Quiroz J."/>
            <person name="Raj R."/>
            <person name="Weissenberger G."/>
            <person name="Xin Y."/>
            <person name="Zou X."/>
            <person name="Han Y."/>
            <person name="Richards S."/>
            <person name="Worley K."/>
            <person name="Muzny D."/>
            <person name="Gibbs R."/>
        </authorList>
    </citation>
    <scope>NUCLEOTIDE SEQUENCE</scope>
    <source>
        <strain evidence="2">Sampled in the wild</strain>
    </source>
</reference>
<dbReference type="InterPro" id="IPR011074">
    <property type="entry name" value="CRAL/TRIO_N_dom"/>
</dbReference>
<proteinExistence type="predicted"/>
<dbReference type="PANTHER" id="PTHR10174">
    <property type="entry name" value="ALPHA-TOCOPHEROL TRANSFER PROTEIN-RELATED"/>
    <property type="match status" value="1"/>
</dbReference>
<dbReference type="InterPro" id="IPR036273">
    <property type="entry name" value="CRAL/TRIO_N_dom_sf"/>
</dbReference>
<dbReference type="AlphaFoldDB" id="A0A8K0K167"/>
<evidence type="ECO:0000259" key="1">
    <source>
        <dbReference type="SMART" id="SM01100"/>
    </source>
</evidence>
<dbReference type="SUPFAM" id="SSF46938">
    <property type="entry name" value="CRAL/TRIO N-terminal domain"/>
    <property type="match status" value="1"/>
</dbReference>
<dbReference type="PRINTS" id="PR00180">
    <property type="entry name" value="CRETINALDHBP"/>
</dbReference>
<dbReference type="Proteomes" id="UP000792457">
    <property type="component" value="Unassembled WGS sequence"/>
</dbReference>
<dbReference type="Gene3D" id="3.40.525.10">
    <property type="entry name" value="CRAL-TRIO lipid binding domain"/>
    <property type="match status" value="1"/>
</dbReference>
<dbReference type="SMART" id="SM01100">
    <property type="entry name" value="CRAL_TRIO_N"/>
    <property type="match status" value="1"/>
</dbReference>
<dbReference type="PANTHER" id="PTHR10174:SF208">
    <property type="entry name" value="CRAL-TRIO DOMAIN-CONTAINING PROTEIN DDB_G0278031"/>
    <property type="match status" value="1"/>
</dbReference>
<dbReference type="InterPro" id="IPR001251">
    <property type="entry name" value="CRAL-TRIO_dom"/>
</dbReference>
<evidence type="ECO:0000313" key="3">
    <source>
        <dbReference type="Proteomes" id="UP000792457"/>
    </source>
</evidence>
<comment type="caution">
    <text evidence="2">The sequence shown here is derived from an EMBL/GenBank/DDBJ whole genome shotgun (WGS) entry which is preliminary data.</text>
</comment>
<dbReference type="OrthoDB" id="1434354at2759"/>
<feature type="domain" description="CRAL/TRIO N-terminal" evidence="1">
    <location>
        <begin position="91"/>
        <end position="116"/>
    </location>
</feature>
<dbReference type="GO" id="GO:0016020">
    <property type="term" value="C:membrane"/>
    <property type="evidence" value="ECO:0007669"/>
    <property type="project" value="TreeGrafter"/>
</dbReference>
<dbReference type="InterPro" id="IPR036865">
    <property type="entry name" value="CRAL-TRIO_dom_sf"/>
</dbReference>
<reference evidence="2" key="2">
    <citation type="submission" date="2017-10" db="EMBL/GenBank/DDBJ databases">
        <title>Ladona fulva Genome sequencing and assembly.</title>
        <authorList>
            <person name="Murali S."/>
            <person name="Richards S."/>
            <person name="Bandaranaike D."/>
            <person name="Bellair M."/>
            <person name="Blankenburg K."/>
            <person name="Chao H."/>
            <person name="Dinh H."/>
            <person name="Doddapaneni H."/>
            <person name="Dugan-Rocha S."/>
            <person name="Elkadiri S."/>
            <person name="Gnanaolivu R."/>
            <person name="Hernandez B."/>
            <person name="Skinner E."/>
            <person name="Javaid M."/>
            <person name="Lee S."/>
            <person name="Li M."/>
            <person name="Ming W."/>
            <person name="Munidasa M."/>
            <person name="Muniz J."/>
            <person name="Nguyen L."/>
            <person name="Hughes D."/>
            <person name="Osuji N."/>
            <person name="Pu L.-L."/>
            <person name="Puazo M."/>
            <person name="Qu C."/>
            <person name="Quiroz J."/>
            <person name="Raj R."/>
            <person name="Weissenberger G."/>
            <person name="Xin Y."/>
            <person name="Zou X."/>
            <person name="Han Y."/>
            <person name="Worley K."/>
            <person name="Muzny D."/>
            <person name="Gibbs R."/>
        </authorList>
    </citation>
    <scope>NUCLEOTIDE SEQUENCE</scope>
    <source>
        <strain evidence="2">Sampled in the wild</strain>
    </source>
</reference>
<organism evidence="2 3">
    <name type="scientific">Ladona fulva</name>
    <name type="common">Scarce chaser dragonfly</name>
    <name type="synonym">Libellula fulva</name>
    <dbReference type="NCBI Taxonomy" id="123851"/>
    <lineage>
        <taxon>Eukaryota</taxon>
        <taxon>Metazoa</taxon>
        <taxon>Ecdysozoa</taxon>
        <taxon>Arthropoda</taxon>
        <taxon>Hexapoda</taxon>
        <taxon>Insecta</taxon>
        <taxon>Pterygota</taxon>
        <taxon>Palaeoptera</taxon>
        <taxon>Odonata</taxon>
        <taxon>Epiprocta</taxon>
        <taxon>Anisoptera</taxon>
        <taxon>Libelluloidea</taxon>
        <taxon>Libellulidae</taxon>
        <taxon>Ladona</taxon>
    </lineage>
</organism>